<feature type="compositionally biased region" description="Basic and acidic residues" evidence="6">
    <location>
        <begin position="123"/>
        <end position="149"/>
    </location>
</feature>
<dbReference type="PANTHER" id="PTHR10183">
    <property type="entry name" value="CALPAIN"/>
    <property type="match status" value="1"/>
</dbReference>
<dbReference type="Proteomes" id="UP000775129">
    <property type="component" value="Unassembled WGS sequence"/>
</dbReference>
<name>A0A921GPU5_9MICO</name>
<evidence type="ECO:0000256" key="5">
    <source>
        <dbReference type="PROSITE-ProRule" id="PRU00239"/>
    </source>
</evidence>
<organism evidence="8 9">
    <name type="scientific">Brachybacterium paraconglomeratum</name>
    <dbReference type="NCBI Taxonomy" id="173362"/>
    <lineage>
        <taxon>Bacteria</taxon>
        <taxon>Bacillati</taxon>
        <taxon>Actinomycetota</taxon>
        <taxon>Actinomycetes</taxon>
        <taxon>Micrococcales</taxon>
        <taxon>Dermabacteraceae</taxon>
        <taxon>Brachybacterium</taxon>
    </lineage>
</organism>
<feature type="compositionally biased region" description="Low complexity" evidence="6">
    <location>
        <begin position="1"/>
        <end position="22"/>
    </location>
</feature>
<dbReference type="PROSITE" id="PS50203">
    <property type="entry name" value="CALPAIN_CAT"/>
    <property type="match status" value="1"/>
</dbReference>
<dbReference type="PROSITE" id="PS00139">
    <property type="entry name" value="THIOL_PROTEASE_CYS"/>
    <property type="match status" value="1"/>
</dbReference>
<evidence type="ECO:0000313" key="8">
    <source>
        <dbReference type="EMBL" id="HJF50700.1"/>
    </source>
</evidence>
<feature type="compositionally biased region" description="Basic and acidic residues" evidence="6">
    <location>
        <begin position="100"/>
        <end position="110"/>
    </location>
</feature>
<dbReference type="InterPro" id="IPR001300">
    <property type="entry name" value="Peptidase_C2_calpain_cat"/>
</dbReference>
<reference evidence="8" key="1">
    <citation type="journal article" date="2021" name="PeerJ">
        <title>Extensive microbial diversity within the chicken gut microbiome revealed by metagenomics and culture.</title>
        <authorList>
            <person name="Gilroy R."/>
            <person name="Ravi A."/>
            <person name="Getino M."/>
            <person name="Pursley I."/>
            <person name="Horton D.L."/>
            <person name="Alikhan N.F."/>
            <person name="Baker D."/>
            <person name="Gharbi K."/>
            <person name="Hall N."/>
            <person name="Watson M."/>
            <person name="Adriaenssens E.M."/>
            <person name="Foster-Nyarko E."/>
            <person name="Jarju S."/>
            <person name="Secka A."/>
            <person name="Antonio M."/>
            <person name="Oren A."/>
            <person name="Chaudhuri R.R."/>
            <person name="La Ragione R."/>
            <person name="Hildebrand F."/>
            <person name="Pallen M.J."/>
        </authorList>
    </citation>
    <scope>NUCLEOTIDE SEQUENCE</scope>
    <source>
        <strain evidence="8">1647</strain>
    </source>
</reference>
<dbReference type="SUPFAM" id="SSF54001">
    <property type="entry name" value="Cysteine proteinases"/>
    <property type="match status" value="1"/>
</dbReference>
<protein>
    <recommendedName>
        <fullName evidence="7">Calpain catalytic domain-containing protein</fullName>
    </recommendedName>
</protein>
<dbReference type="Pfam" id="PF00648">
    <property type="entry name" value="Peptidase_C2"/>
    <property type="match status" value="1"/>
</dbReference>
<dbReference type="GO" id="GO:0006508">
    <property type="term" value="P:proteolysis"/>
    <property type="evidence" value="ECO:0007669"/>
    <property type="project" value="UniProtKB-KW"/>
</dbReference>
<feature type="active site" evidence="5">
    <location>
        <position position="162"/>
    </location>
</feature>
<keyword evidence="2 5" id="KW-0645">Protease</keyword>
<gene>
    <name evidence="8" type="ORF">K8W24_13075</name>
</gene>
<evidence type="ECO:0000256" key="3">
    <source>
        <dbReference type="ARBA" id="ARBA00022801"/>
    </source>
</evidence>
<evidence type="ECO:0000259" key="7">
    <source>
        <dbReference type="PROSITE" id="PS50203"/>
    </source>
</evidence>
<comment type="similarity">
    <text evidence="1">Belongs to the peptidase C2 family.</text>
</comment>
<dbReference type="GO" id="GO:0004198">
    <property type="term" value="F:calcium-dependent cysteine-type endopeptidase activity"/>
    <property type="evidence" value="ECO:0007669"/>
    <property type="project" value="InterPro"/>
</dbReference>
<feature type="domain" description="Calpain catalytic" evidence="7">
    <location>
        <begin position="124"/>
        <end position="371"/>
    </location>
</feature>
<comment type="caution">
    <text evidence="8">The sequence shown here is derived from an EMBL/GenBank/DDBJ whole genome shotgun (WGS) entry which is preliminary data.</text>
</comment>
<evidence type="ECO:0000256" key="4">
    <source>
        <dbReference type="ARBA" id="ARBA00022807"/>
    </source>
</evidence>
<evidence type="ECO:0000313" key="9">
    <source>
        <dbReference type="Proteomes" id="UP000775129"/>
    </source>
</evidence>
<accession>A0A921GPU5</accession>
<evidence type="ECO:0000256" key="2">
    <source>
        <dbReference type="ARBA" id="ARBA00022670"/>
    </source>
</evidence>
<feature type="active site" evidence="5">
    <location>
        <position position="335"/>
    </location>
</feature>
<keyword evidence="3 5" id="KW-0378">Hydrolase</keyword>
<dbReference type="InterPro" id="IPR038765">
    <property type="entry name" value="Papain-like_cys_pep_sf"/>
</dbReference>
<evidence type="ECO:0000256" key="1">
    <source>
        <dbReference type="ARBA" id="ARBA00007623"/>
    </source>
</evidence>
<feature type="region of interest" description="Disordered" evidence="6">
    <location>
        <begin position="1"/>
        <end position="149"/>
    </location>
</feature>
<dbReference type="AlphaFoldDB" id="A0A921GPU5"/>
<reference evidence="8" key="2">
    <citation type="submission" date="2021-09" db="EMBL/GenBank/DDBJ databases">
        <authorList>
            <person name="Gilroy R."/>
        </authorList>
    </citation>
    <scope>NUCLEOTIDE SEQUENCE</scope>
    <source>
        <strain evidence="8">1647</strain>
    </source>
</reference>
<dbReference type="InterPro" id="IPR000169">
    <property type="entry name" value="Pept_cys_AS"/>
</dbReference>
<dbReference type="PANTHER" id="PTHR10183:SF379">
    <property type="entry name" value="CALPAIN-5"/>
    <property type="match status" value="1"/>
</dbReference>
<sequence length="375" mass="40957">MPETWTGSSRDSASRSTGSDGSARTRRRSGRCGTPRSDRPSRPAPIIFGAGRTSWRAMPTNRMPPPTPTRLEVPGGDGEGWSQRGDGTSSGYRGESSNEDGSRTELHPEDREGDPEIPPGIEDWDKSDPNAENGHHAPDQDIDLDDRPFSVDDINQRGIGDCWFLASLGATARADPAWLREQISDNGDGTYTVTMYHEGEPVEITVEGTFNAAGTKGGDGQPNWASIYEKAAAEYMGGSYGDIVADQPELALEMITGNDARYADGATLEDIQGYLEDGPVVVDTKVEENGWWIFERDHVEADNIVPNHSYVVDAVEMREHPPGSGTMEQMIRVQNPWGPNAQVNENPGGSLWLTEAEFQENFRRTNYVDAPTAGE</sequence>
<dbReference type="InterPro" id="IPR022684">
    <property type="entry name" value="Calpain_cysteine_protease"/>
</dbReference>
<dbReference type="EMBL" id="DYWO01000391">
    <property type="protein sequence ID" value="HJF50700.1"/>
    <property type="molecule type" value="Genomic_DNA"/>
</dbReference>
<evidence type="ECO:0000256" key="6">
    <source>
        <dbReference type="SAM" id="MobiDB-lite"/>
    </source>
</evidence>
<proteinExistence type="inferred from homology"/>
<feature type="active site" evidence="5">
    <location>
        <position position="308"/>
    </location>
</feature>
<keyword evidence="4 5" id="KW-0788">Thiol protease</keyword>